<name>A0A1M6PZE4_9GAMM</name>
<evidence type="ECO:0000259" key="2">
    <source>
        <dbReference type="Pfam" id="PF15978"/>
    </source>
</evidence>
<proteinExistence type="predicted"/>
<keyword evidence="4" id="KW-1185">Reference proteome</keyword>
<evidence type="ECO:0000259" key="1">
    <source>
        <dbReference type="Pfam" id="PF06527"/>
    </source>
</evidence>
<dbReference type="Pfam" id="PF15978">
    <property type="entry name" value="TnsD"/>
    <property type="match status" value="1"/>
</dbReference>
<dbReference type="EMBL" id="FRAQ01000001">
    <property type="protein sequence ID" value="SHK13365.1"/>
    <property type="molecule type" value="Genomic_DNA"/>
</dbReference>
<evidence type="ECO:0000313" key="4">
    <source>
        <dbReference type="Proteomes" id="UP000184497"/>
    </source>
</evidence>
<feature type="domain" description="TniQ" evidence="1">
    <location>
        <begin position="5"/>
        <end position="160"/>
    </location>
</feature>
<protein>
    <submittedName>
        <fullName evidence="3">Tn7-like transposition protein D</fullName>
    </submittedName>
</protein>
<dbReference type="STRING" id="564117.SAMN05216369_0605"/>
<sequence length="521" mass="61117">MLMQFPMAHDDELLGSVIARFVKRQGLEDDKVALRQLFASQKIVPSSVLQGHANQLLANIGHLWTISPRELLEKHTLLPVFRPFVASKAYNHFVRDLCDEGKNHSMLRTGVNASNIVWPSNFRICPLCCQQQSRRFGYLYWQRLFQCPGVEACPEHGCLLIDTGVPLQSHRRHRFVGTQAFMQDIPAVSPLADRKDLLLSIGVSDLLRCKTTETPNNYQWSRFYRALARQRDICRGKGVQHKEVAARVRAYWGVDWLERQGLTLDVDESWLVSMFRKHRRPFSYLQHFVCWFALCDKKPVLSDVLAEASQFSNQPLRKAVYFSPRAEEVCHQYRALWNEILGRYGSLRDVRKHREGARVYSWLYRFDSQWLALHKPEKISPKSKPKVDWTKRDQMIVREVFAIERSVWQDLGGPRRSKSWYCKQVVSRRILEKKLSKLPLCREFFVRYAETVDEYQTRRLACIFARLVLNNGWRIPIYEIERMAGLNQRKCREAGRQILYQAIPAWCFSEEVAFRQHPQMG</sequence>
<dbReference type="AlphaFoldDB" id="A0A1M6PZE4"/>
<dbReference type="Proteomes" id="UP000184497">
    <property type="component" value="Unassembled WGS sequence"/>
</dbReference>
<dbReference type="Pfam" id="PF06527">
    <property type="entry name" value="TniQ"/>
    <property type="match status" value="1"/>
</dbReference>
<accession>A0A1M6PZE4</accession>
<dbReference type="InterPro" id="IPR009492">
    <property type="entry name" value="TniQ"/>
</dbReference>
<feature type="domain" description="Transposon Tn7 transposition protein TnsD C-terminal" evidence="2">
    <location>
        <begin position="329"/>
        <end position="444"/>
    </location>
</feature>
<organism evidence="3 4">
    <name type="scientific">Marinobacter antarcticus</name>
    <dbReference type="NCBI Taxonomy" id="564117"/>
    <lineage>
        <taxon>Bacteria</taxon>
        <taxon>Pseudomonadati</taxon>
        <taxon>Pseudomonadota</taxon>
        <taxon>Gammaproteobacteria</taxon>
        <taxon>Pseudomonadales</taxon>
        <taxon>Marinobacteraceae</taxon>
        <taxon>Marinobacter</taxon>
    </lineage>
</organism>
<dbReference type="RefSeq" id="WP_072795402.1">
    <property type="nucleotide sequence ID" value="NZ_FRAQ01000001.1"/>
</dbReference>
<gene>
    <name evidence="3" type="ORF">SAMN05216369_0605</name>
</gene>
<reference evidence="4" key="1">
    <citation type="submission" date="2016-11" db="EMBL/GenBank/DDBJ databases">
        <authorList>
            <person name="Varghese N."/>
            <person name="Submissions S."/>
        </authorList>
    </citation>
    <scope>NUCLEOTIDE SEQUENCE [LARGE SCALE GENOMIC DNA]</scope>
    <source>
        <strain evidence="4">CGMCC 1.10835</strain>
    </source>
</reference>
<dbReference type="InterPro" id="IPR032750">
    <property type="entry name" value="TnsD_C"/>
</dbReference>
<evidence type="ECO:0000313" key="3">
    <source>
        <dbReference type="EMBL" id="SHK13365.1"/>
    </source>
</evidence>